<keyword evidence="8" id="KW-0560">Oxidoreductase</keyword>
<dbReference type="Pfam" id="PF00890">
    <property type="entry name" value="FAD_binding_2"/>
    <property type="match status" value="1"/>
</dbReference>
<dbReference type="InterPro" id="IPR005288">
    <property type="entry name" value="NadB"/>
</dbReference>
<evidence type="ECO:0000256" key="9">
    <source>
        <dbReference type="ARBA" id="ARBA00048305"/>
    </source>
</evidence>
<evidence type="ECO:0000313" key="13">
    <source>
        <dbReference type="Proteomes" id="UP000192343"/>
    </source>
</evidence>
<dbReference type="InterPro" id="IPR037099">
    <property type="entry name" value="Fum_R/Succ_DH_flav-like_C_sf"/>
</dbReference>
<dbReference type="GO" id="GO:0009435">
    <property type="term" value="P:NAD+ biosynthetic process"/>
    <property type="evidence" value="ECO:0007669"/>
    <property type="project" value="UniProtKB-UniPathway"/>
</dbReference>
<evidence type="ECO:0000256" key="2">
    <source>
        <dbReference type="ARBA" id="ARBA00004950"/>
    </source>
</evidence>
<proteinExistence type="inferred from homology"/>
<feature type="domain" description="FAD-dependent oxidoreductase 2 FAD-binding" evidence="10">
    <location>
        <begin position="5"/>
        <end position="391"/>
    </location>
</feature>
<dbReference type="InterPro" id="IPR036188">
    <property type="entry name" value="FAD/NAD-bd_sf"/>
</dbReference>
<dbReference type="InterPro" id="IPR027477">
    <property type="entry name" value="Succ_DH/fumarate_Rdtase_cat_sf"/>
</dbReference>
<name>A0A1Y1S108_9SPIO</name>
<dbReference type="Proteomes" id="UP000192343">
    <property type="component" value="Unassembled WGS sequence"/>
</dbReference>
<evidence type="ECO:0000256" key="4">
    <source>
        <dbReference type="ARBA" id="ARBA00012173"/>
    </source>
</evidence>
<evidence type="ECO:0000259" key="10">
    <source>
        <dbReference type="Pfam" id="PF00890"/>
    </source>
</evidence>
<dbReference type="EMBL" id="MWQY01000003">
    <property type="protein sequence ID" value="ORC37188.1"/>
    <property type="molecule type" value="Genomic_DNA"/>
</dbReference>
<dbReference type="PANTHER" id="PTHR42716">
    <property type="entry name" value="L-ASPARTATE OXIDASE"/>
    <property type="match status" value="1"/>
</dbReference>
<evidence type="ECO:0000256" key="1">
    <source>
        <dbReference type="ARBA" id="ARBA00001974"/>
    </source>
</evidence>
<dbReference type="OrthoDB" id="9806724at2"/>
<dbReference type="InterPro" id="IPR015939">
    <property type="entry name" value="Fum_Rdtase/Succ_DH_flav-like_C"/>
</dbReference>
<keyword evidence="5" id="KW-0285">Flavoprotein</keyword>
<dbReference type="STRING" id="1963862.B4O97_03080"/>
<protein>
    <recommendedName>
        <fullName evidence="4">L-aspartate oxidase</fullName>
        <ecNumber evidence="4">1.4.3.16</ecNumber>
    </recommendedName>
</protein>
<keyword evidence="7" id="KW-0274">FAD</keyword>
<organism evidence="12 13">
    <name type="scientific">Marispirochaeta aestuarii</name>
    <dbReference type="NCBI Taxonomy" id="1963862"/>
    <lineage>
        <taxon>Bacteria</taxon>
        <taxon>Pseudomonadati</taxon>
        <taxon>Spirochaetota</taxon>
        <taxon>Spirochaetia</taxon>
        <taxon>Spirochaetales</taxon>
        <taxon>Spirochaetaceae</taxon>
        <taxon>Marispirochaeta</taxon>
    </lineage>
</organism>
<gene>
    <name evidence="12" type="ORF">B4O97_03080</name>
</gene>
<dbReference type="Pfam" id="PF02910">
    <property type="entry name" value="Succ_DH_flav_C"/>
    <property type="match status" value="1"/>
</dbReference>
<sequence length="519" mass="57158">MMRFDALVIGGGIAGISAAIRLARKGADVCLVSKSADPLECNSRYAQGGIVARGEGDTPELLKHDILEAGDGINCIEAVETLAAEGPDLVLDFLARELEVPFIRDESGYMLTREAAHSVRRILHVHDYTGRSIMEHLAGAAEAEERISRLTNYTAIDIITSTHHSVDYQVRYKPSRALGMYLLNNESGEVLPVFASAVVLATGGLGDIYQHTSNPRGAVGDGMAMAYRANVEIINAEFVQFHPTTLFHRDSDRFLISESVRGEGAKLLNREGEYFMSRYAPRLKDLAPRDEVARGIYRQIEKDKAGYVYLDARGIRDHDLKERFPSIFAACAAVNIDIRKDLIPVVPAAHYSCGGIKVDLEGRTSLEGLYAVGETACTGVHGANRLASVSLLEGLYYGVRTADAILCCSSDLADRLIRSIPPWVSPPGETSFDPVLIRSDLNQIQSTMWNYVGIIRTRKRLSRAFADLNYLNHRIERFYRSATLRRDVVELRNAIISALVVTRSALNNGQSIGCHYLQG</sequence>
<dbReference type="PRINTS" id="PR00368">
    <property type="entry name" value="FADPNR"/>
</dbReference>
<feature type="domain" description="Fumarate reductase/succinate dehydrogenase flavoprotein-like C-terminal" evidence="11">
    <location>
        <begin position="442"/>
        <end position="516"/>
    </location>
</feature>
<reference evidence="12 13" key="1">
    <citation type="submission" date="2017-03" db="EMBL/GenBank/DDBJ databases">
        <title>Draft Genome sequence of Marispirochaeta sp. strain JC444.</title>
        <authorList>
            <person name="Shivani Y."/>
            <person name="Subhash Y."/>
            <person name="Sasikala C."/>
            <person name="Ramana C."/>
        </authorList>
    </citation>
    <scope>NUCLEOTIDE SEQUENCE [LARGE SCALE GENOMIC DNA]</scope>
    <source>
        <strain evidence="12 13">JC444</strain>
    </source>
</reference>
<evidence type="ECO:0000256" key="5">
    <source>
        <dbReference type="ARBA" id="ARBA00022630"/>
    </source>
</evidence>
<evidence type="ECO:0000256" key="6">
    <source>
        <dbReference type="ARBA" id="ARBA00022642"/>
    </source>
</evidence>
<dbReference type="RefSeq" id="WP_083048223.1">
    <property type="nucleotide sequence ID" value="NZ_MWQY01000003.1"/>
</dbReference>
<comment type="cofactor">
    <cofactor evidence="1">
        <name>FAD</name>
        <dbReference type="ChEBI" id="CHEBI:57692"/>
    </cofactor>
</comment>
<dbReference type="PANTHER" id="PTHR42716:SF2">
    <property type="entry name" value="L-ASPARTATE OXIDASE, CHLOROPLASTIC"/>
    <property type="match status" value="1"/>
</dbReference>
<dbReference type="GO" id="GO:0008734">
    <property type="term" value="F:L-aspartate oxidase activity"/>
    <property type="evidence" value="ECO:0007669"/>
    <property type="project" value="UniProtKB-EC"/>
</dbReference>
<comment type="pathway">
    <text evidence="2">Cofactor biosynthesis; NAD(+) biosynthesis; iminoaspartate from L-aspartate (oxidase route): step 1/1.</text>
</comment>
<keyword evidence="6" id="KW-0662">Pyridine nucleotide biosynthesis</keyword>
<dbReference type="FunFam" id="3.90.700.10:FF:000002">
    <property type="entry name" value="L-aspartate oxidase"/>
    <property type="match status" value="1"/>
</dbReference>
<evidence type="ECO:0000259" key="11">
    <source>
        <dbReference type="Pfam" id="PF02910"/>
    </source>
</evidence>
<dbReference type="Gene3D" id="3.50.50.60">
    <property type="entry name" value="FAD/NAD(P)-binding domain"/>
    <property type="match status" value="1"/>
</dbReference>
<dbReference type="PRINTS" id="PR00411">
    <property type="entry name" value="PNDRDTASEI"/>
</dbReference>
<keyword evidence="13" id="KW-1185">Reference proteome</keyword>
<dbReference type="EC" id="1.4.3.16" evidence="4"/>
<dbReference type="SUPFAM" id="SSF51905">
    <property type="entry name" value="FAD/NAD(P)-binding domain"/>
    <property type="match status" value="1"/>
</dbReference>
<comment type="similarity">
    <text evidence="3">Belongs to the FAD-dependent oxidoreductase 2 family. NadB subfamily.</text>
</comment>
<dbReference type="Gene3D" id="1.20.58.100">
    <property type="entry name" value="Fumarate reductase/succinate dehydrogenase flavoprotein-like, C-terminal domain"/>
    <property type="match status" value="1"/>
</dbReference>
<dbReference type="UniPathway" id="UPA00253">
    <property type="reaction ID" value="UER00326"/>
</dbReference>
<accession>A0A1Y1S108</accession>
<dbReference type="AlphaFoldDB" id="A0A1Y1S108"/>
<dbReference type="SUPFAM" id="SSF56425">
    <property type="entry name" value="Succinate dehydrogenase/fumarate reductase flavoprotein, catalytic domain"/>
    <property type="match status" value="1"/>
</dbReference>
<dbReference type="InterPro" id="IPR003953">
    <property type="entry name" value="FAD-dep_OxRdtase_2_FAD-bd"/>
</dbReference>
<comment type="catalytic activity">
    <reaction evidence="9">
        <text>L-aspartate + O2 = iminosuccinate + H2O2</text>
        <dbReference type="Rhea" id="RHEA:25876"/>
        <dbReference type="ChEBI" id="CHEBI:15379"/>
        <dbReference type="ChEBI" id="CHEBI:16240"/>
        <dbReference type="ChEBI" id="CHEBI:29991"/>
        <dbReference type="ChEBI" id="CHEBI:77875"/>
        <dbReference type="EC" id="1.4.3.16"/>
    </reaction>
    <physiologicalReaction direction="left-to-right" evidence="9">
        <dbReference type="Rhea" id="RHEA:25877"/>
    </physiologicalReaction>
</comment>
<evidence type="ECO:0000313" key="12">
    <source>
        <dbReference type="EMBL" id="ORC37188.1"/>
    </source>
</evidence>
<dbReference type="SUPFAM" id="SSF46977">
    <property type="entry name" value="Succinate dehydrogenase/fumarate reductase flavoprotein C-terminal domain"/>
    <property type="match status" value="1"/>
</dbReference>
<comment type="caution">
    <text evidence="12">The sequence shown here is derived from an EMBL/GenBank/DDBJ whole genome shotgun (WGS) entry which is preliminary data.</text>
</comment>
<dbReference type="Gene3D" id="3.90.700.10">
    <property type="entry name" value="Succinate dehydrogenase/fumarate reductase flavoprotein, catalytic domain"/>
    <property type="match status" value="1"/>
</dbReference>
<evidence type="ECO:0000256" key="3">
    <source>
        <dbReference type="ARBA" id="ARBA00008562"/>
    </source>
</evidence>
<evidence type="ECO:0000256" key="8">
    <source>
        <dbReference type="ARBA" id="ARBA00023002"/>
    </source>
</evidence>
<evidence type="ECO:0000256" key="7">
    <source>
        <dbReference type="ARBA" id="ARBA00022827"/>
    </source>
</evidence>